<protein>
    <submittedName>
        <fullName evidence="2">Terminase large subunit</fullName>
    </submittedName>
</protein>
<reference evidence="2 3" key="1">
    <citation type="submission" date="2014-12" db="EMBL/GenBank/DDBJ databases">
        <title>Whole Genome Sequence and Molecular Characterization of Siphoviridae / Myoviridae Phage Infecting Clostridium difficile.</title>
        <authorList>
            <person name="Monot M."/>
        </authorList>
    </citation>
    <scope>NUCLEOTIDE SEQUENCE [LARGE SCALE GENOMIC DNA]</scope>
</reference>
<accession>A0A0A8WJ87</accession>
<dbReference type="Pfam" id="PF04466">
    <property type="entry name" value="Terminase_3"/>
    <property type="match status" value="1"/>
</dbReference>
<keyword evidence="3" id="KW-1185">Reference proteome</keyword>
<dbReference type="KEGG" id="vg:26646921"/>
<dbReference type="EMBL" id="LN681535">
    <property type="protein sequence ID" value="CEK40276.1"/>
    <property type="molecule type" value="Genomic_DNA"/>
</dbReference>
<sequence length="440" mass="49927">MAVTKKKTIPFQFGDKHKEYIKKCAINTYNIAEGAVRAGKTVDNVFAFAHEIKTSKDKIHLATGSTSANAKLNIGDANGFGLEYIFRGQCHWGKFKGNECLYVKGISTKHKQKIVIFAGGAKADSYKKIRGNSYGMWIATEINLHHDNTIKEAFNRIIASTNRKIFWDLNPDNPNSTIYKEYIDSYMKKDKEGTLLGGYNYQHFTIHDNITVSEERKQAIISQYDINSIWYKRDILGQRCVAEGLIYEYFANNKEQFKTETVDPLMDVIIGVDFGGNKSYHAFVATGITYNYKKVIALASERPNADTSPNELNALLINFIKKVINLHGKVDYIYCDSAEQVLIKGIKNAVEKEKLNVSVRNALKSAINDRIRLTDLLISQGRFEYTKHSETLVNALCSAVWDSKETNEDVRLDDGSSDIDSLDAFEYTIERYLKKFIRGD</sequence>
<dbReference type="Gene3D" id="3.30.420.280">
    <property type="match status" value="1"/>
</dbReference>
<dbReference type="OrthoDB" id="2465at10239"/>
<dbReference type="Proteomes" id="UP000030729">
    <property type="component" value="Genome"/>
</dbReference>
<feature type="domain" description="Phage terminase large subunit N-terminal" evidence="1">
    <location>
        <begin position="108"/>
        <end position="237"/>
    </location>
</feature>
<proteinExistence type="predicted"/>
<dbReference type="InterPro" id="IPR027417">
    <property type="entry name" value="P-loop_NTPase"/>
</dbReference>
<dbReference type="GeneID" id="26646921"/>
<gene>
    <name evidence="2" type="ORF">PHICD111_20002</name>
</gene>
<evidence type="ECO:0000259" key="1">
    <source>
        <dbReference type="Pfam" id="PF04466"/>
    </source>
</evidence>
<evidence type="ECO:0000313" key="2">
    <source>
        <dbReference type="EMBL" id="CEK40276.1"/>
    </source>
</evidence>
<dbReference type="Gene3D" id="3.40.50.300">
    <property type="entry name" value="P-loop containing nucleotide triphosphate hydrolases"/>
    <property type="match status" value="1"/>
</dbReference>
<name>A0A0A8WJ87_9CAUD</name>
<evidence type="ECO:0000313" key="3">
    <source>
        <dbReference type="Proteomes" id="UP000030729"/>
    </source>
</evidence>
<dbReference type="InterPro" id="IPR035412">
    <property type="entry name" value="Terminase_L_N"/>
</dbReference>
<organism evidence="2 3">
    <name type="scientific">Clostridium phage phiCD111</name>
    <dbReference type="NCBI Taxonomy" id="1582150"/>
    <lineage>
        <taxon>Viruses</taxon>
        <taxon>Duplodnaviria</taxon>
        <taxon>Heunggongvirae</taxon>
        <taxon>Uroviricota</taxon>
        <taxon>Caudoviricetes</taxon>
        <taxon>Leicestervirus</taxon>
        <taxon>Leicestervirus CD111</taxon>
    </lineage>
</organism>
<dbReference type="RefSeq" id="YP_009208355.1">
    <property type="nucleotide sequence ID" value="NC_028905.1"/>
</dbReference>